<dbReference type="Proteomes" id="UP000281391">
    <property type="component" value="Chromosome"/>
</dbReference>
<evidence type="ECO:0000313" key="8">
    <source>
        <dbReference type="EMBL" id="VDZ52224.1"/>
    </source>
</evidence>
<feature type="domain" description="Transglycosylase SLT" evidence="7">
    <location>
        <begin position="112"/>
        <end position="224"/>
    </location>
</feature>
<dbReference type="PROSITE" id="PS00922">
    <property type="entry name" value="TRANSGLYCOSYLASE"/>
    <property type="match status" value="1"/>
</dbReference>
<evidence type="ECO:0000313" key="9">
    <source>
        <dbReference type="Proteomes" id="UP000281391"/>
    </source>
</evidence>
<dbReference type="KEGG" id="sof:NCTC11214_00592"/>
<proteinExistence type="inferred from homology"/>
<dbReference type="CDD" id="cd16894">
    <property type="entry name" value="MltD-like"/>
    <property type="match status" value="1"/>
</dbReference>
<dbReference type="InterPro" id="IPR008258">
    <property type="entry name" value="Transglycosylase_SLT_dom_1"/>
</dbReference>
<name>A0A3S4DDD7_SEROD</name>
<dbReference type="EC" id="4.2.2.n1" evidence="3"/>
<dbReference type="NCBIfam" id="NF008050">
    <property type="entry name" value="PRK10783.1"/>
    <property type="match status" value="1"/>
</dbReference>
<dbReference type="GO" id="GO:0000270">
    <property type="term" value="P:peptidoglycan metabolic process"/>
    <property type="evidence" value="ECO:0007669"/>
    <property type="project" value="InterPro"/>
</dbReference>
<dbReference type="SUPFAM" id="SSF53955">
    <property type="entry name" value="Lysozyme-like"/>
    <property type="match status" value="1"/>
</dbReference>
<feature type="compositionally biased region" description="Polar residues" evidence="6">
    <location>
        <begin position="29"/>
        <end position="38"/>
    </location>
</feature>
<feature type="region of interest" description="Disordered" evidence="6">
    <location>
        <begin position="22"/>
        <end position="45"/>
    </location>
</feature>
<evidence type="ECO:0000256" key="5">
    <source>
        <dbReference type="ARBA" id="ARBA00023316"/>
    </source>
</evidence>
<accession>A0A3S4DDD7</accession>
<reference evidence="8 9" key="1">
    <citation type="submission" date="2018-12" db="EMBL/GenBank/DDBJ databases">
        <authorList>
            <consortium name="Pathogen Informatics"/>
        </authorList>
    </citation>
    <scope>NUCLEOTIDE SEQUENCE [LARGE SCALE GENOMIC DNA]</scope>
    <source>
        <strain evidence="8 9">NCTC11214</strain>
    </source>
</reference>
<sequence length="349" mass="39181">MKAKAILLASVLLVGCQSSRQDAPAPEQHAQSLSSASQEGEAGEYTAKGRASSARWLDKNSGTAQQQDLWNFISDELKMEVPENSRIREQKRKYLKSKSYLHDVTLRAEPYMYWIVEQIKKRDMPMELVLLPIVESAFDPHATSSANAAGLWQIVPQTGRNYGLKNNQWYDGRRDVVASTTAALDMMQYLNRMFNGDWLLTVAAYNSGEGRVMKAVKANKRQGKPTNFWALSLPRETSIYVPKMLALSDIIKHSKKYGVRLPKTDETRALARVDVGQQIQLTQAAEMAGLSLTKMKAFNPGLQKRRYRAKRAPLHYGSPGPSRSAEGFTGRWPDRGDRAKHPVGKKQRG</sequence>
<evidence type="ECO:0000256" key="6">
    <source>
        <dbReference type="SAM" id="MobiDB-lite"/>
    </source>
</evidence>
<comment type="catalytic activity">
    <reaction evidence="1">
        <text>Exolytic cleavage of the (1-&gt;4)-beta-glycosidic linkage between N-acetylmuramic acid (MurNAc) and N-acetylglucosamine (GlcNAc) residues in peptidoglycan, from either the reducing or the non-reducing ends of the peptidoglycan chains, with concomitant formation of a 1,6-anhydrobond in the MurNAc residue.</text>
        <dbReference type="EC" id="4.2.2.n1"/>
    </reaction>
</comment>
<evidence type="ECO:0000256" key="1">
    <source>
        <dbReference type="ARBA" id="ARBA00001420"/>
    </source>
</evidence>
<feature type="region of interest" description="Disordered" evidence="6">
    <location>
        <begin position="313"/>
        <end position="349"/>
    </location>
</feature>
<protein>
    <recommendedName>
        <fullName evidence="3">peptidoglycan lytic exotransglycosylase</fullName>
        <ecNumber evidence="3">4.2.2.n1</ecNumber>
    </recommendedName>
</protein>
<evidence type="ECO:0000256" key="3">
    <source>
        <dbReference type="ARBA" id="ARBA00012587"/>
    </source>
</evidence>
<keyword evidence="5" id="KW-0961">Cell wall biogenesis/degradation</keyword>
<dbReference type="GO" id="GO:0008933">
    <property type="term" value="F:peptidoglycan lytic transglycosylase activity"/>
    <property type="evidence" value="ECO:0007669"/>
    <property type="project" value="InterPro"/>
</dbReference>
<dbReference type="PROSITE" id="PS51257">
    <property type="entry name" value="PROKAR_LIPOPROTEIN"/>
    <property type="match status" value="1"/>
</dbReference>
<dbReference type="Gene3D" id="1.10.530.10">
    <property type="match status" value="1"/>
</dbReference>
<dbReference type="GO" id="GO:0016020">
    <property type="term" value="C:membrane"/>
    <property type="evidence" value="ECO:0007669"/>
    <property type="project" value="InterPro"/>
</dbReference>
<dbReference type="PANTHER" id="PTHR37423">
    <property type="entry name" value="SOLUBLE LYTIC MUREIN TRANSGLYCOSYLASE-RELATED"/>
    <property type="match status" value="1"/>
</dbReference>
<organism evidence="8 9">
    <name type="scientific">Serratia odorifera</name>
    <dbReference type="NCBI Taxonomy" id="618"/>
    <lineage>
        <taxon>Bacteria</taxon>
        <taxon>Pseudomonadati</taxon>
        <taxon>Pseudomonadota</taxon>
        <taxon>Gammaproteobacteria</taxon>
        <taxon>Enterobacterales</taxon>
        <taxon>Yersiniaceae</taxon>
        <taxon>Serratia</taxon>
    </lineage>
</organism>
<dbReference type="InterPro" id="IPR000189">
    <property type="entry name" value="Transglyc_AS"/>
</dbReference>
<comment type="similarity">
    <text evidence="2">Belongs to the transglycosylase Slt family.</text>
</comment>
<dbReference type="FunFam" id="1.10.530.10:FF:000004">
    <property type="entry name" value="Membrane-bound lytic murein transglycosylase D"/>
    <property type="match status" value="1"/>
</dbReference>
<dbReference type="GO" id="GO:0071555">
    <property type="term" value="P:cell wall organization"/>
    <property type="evidence" value="ECO:0007669"/>
    <property type="project" value="UniProtKB-KW"/>
</dbReference>
<dbReference type="EMBL" id="LR134117">
    <property type="protein sequence ID" value="VDZ52224.1"/>
    <property type="molecule type" value="Genomic_DNA"/>
</dbReference>
<evidence type="ECO:0000256" key="2">
    <source>
        <dbReference type="ARBA" id="ARBA00007734"/>
    </source>
</evidence>
<dbReference type="InterPro" id="IPR023346">
    <property type="entry name" value="Lysozyme-like_dom_sf"/>
</dbReference>
<gene>
    <name evidence="8" type="primary">mltD_1</name>
    <name evidence="8" type="ORF">NCTC11214_00592</name>
</gene>
<dbReference type="AlphaFoldDB" id="A0A3S4DDD7"/>
<evidence type="ECO:0000259" key="7">
    <source>
        <dbReference type="Pfam" id="PF01464"/>
    </source>
</evidence>
<dbReference type="Pfam" id="PF01464">
    <property type="entry name" value="SLT"/>
    <property type="match status" value="1"/>
</dbReference>
<evidence type="ECO:0000256" key="4">
    <source>
        <dbReference type="ARBA" id="ARBA00023239"/>
    </source>
</evidence>
<dbReference type="PANTHER" id="PTHR37423:SF2">
    <property type="entry name" value="MEMBRANE-BOUND LYTIC MUREIN TRANSGLYCOSYLASE C"/>
    <property type="match status" value="1"/>
</dbReference>
<keyword evidence="4 8" id="KW-0456">Lyase</keyword>